<sequence>MFVIAASLLVLNAISMAVVFGILPLPTFYIYPTDPNLDWMDIINLFIQMLETWESGSTEGVYAYLPHSLPVGNVVYSFYQWGMKKYNKLLKEEVVYKDSGLRIFPCLVRDVVSQIPQAKETDSVGSWVTVVENTLNLTKRSVRNVSHLETGRYAEMDQDNAERLSTIPYHRPETAARHRQFFYCHYAIAFLGYFLSFFMFVIAASLLVLNAISMAVVFGILPLPTFYIYPTETNLNWMDIINLFIQMLETWEKGSTEGVESYLPENLPVGNVVYSFYPWGMKKYDRDLGKELLYKDDGHRIMPVLVRDVLSQFPQAKKTDSVHTWERVAQNTINLTKRSIRNISHFDRAKYSEMDRENAQRLLRIQYCTTDTAARHKQFLYYHYAIAFLGYFLSFFIQSGGWQAVLWIAHNITAIIVFFGIHDDMEGYYTILQNNDIACTYGPFFWLHFVLMFWGWIGLYISFFLLSVAE</sequence>
<feature type="transmembrane region" description="Helical" evidence="1">
    <location>
        <begin position="181"/>
        <end position="202"/>
    </location>
</feature>
<feature type="transmembrane region" description="Helical" evidence="1">
    <location>
        <begin position="379"/>
        <end position="398"/>
    </location>
</feature>
<feature type="transmembrane region" description="Helical" evidence="1">
    <location>
        <begin position="7"/>
        <end position="31"/>
    </location>
</feature>
<feature type="transmembrane region" description="Helical" evidence="1">
    <location>
        <begin position="443"/>
        <end position="466"/>
    </location>
</feature>
<accession>A0A2P7YSS8</accession>
<evidence type="ECO:0000256" key="1">
    <source>
        <dbReference type="SAM" id="Phobius"/>
    </source>
</evidence>
<keyword evidence="3" id="KW-1185">Reference proteome</keyword>
<dbReference type="GeneID" id="36565716"/>
<reference evidence="2 3" key="1">
    <citation type="submission" date="2018-03" db="EMBL/GenBank/DDBJ databases">
        <title>Candida pseudohaemulonii genome assembly and annotation.</title>
        <authorList>
            <person name="Munoz J.F."/>
            <person name="Gade L.G."/>
            <person name="Chow N.A."/>
            <person name="Litvintseva A.P."/>
            <person name="Loparev V.N."/>
            <person name="Cuomo C.A."/>
        </authorList>
    </citation>
    <scope>NUCLEOTIDE SEQUENCE [LARGE SCALE GENOMIC DNA]</scope>
    <source>
        <strain evidence="2 3">B12108</strain>
    </source>
</reference>
<gene>
    <name evidence="2" type="ORF">C7M61_002327</name>
</gene>
<dbReference type="VEuPathDB" id="FungiDB:C7M61_002327"/>
<comment type="caution">
    <text evidence="2">The sequence shown here is derived from an EMBL/GenBank/DDBJ whole genome shotgun (WGS) entry which is preliminary data.</text>
</comment>
<protein>
    <submittedName>
        <fullName evidence="2">Uncharacterized protein</fullName>
    </submittedName>
</protein>
<dbReference type="AlphaFoldDB" id="A0A2P7YSS8"/>
<dbReference type="RefSeq" id="XP_024714204.1">
    <property type="nucleotide sequence ID" value="XM_024857705.1"/>
</dbReference>
<dbReference type="OrthoDB" id="10337539at2759"/>
<proteinExistence type="predicted"/>
<dbReference type="Proteomes" id="UP000241107">
    <property type="component" value="Unassembled WGS sequence"/>
</dbReference>
<feature type="transmembrane region" description="Helical" evidence="1">
    <location>
        <begin position="404"/>
        <end position="422"/>
    </location>
</feature>
<keyword evidence="1" id="KW-1133">Transmembrane helix</keyword>
<dbReference type="EMBL" id="PYFQ01000004">
    <property type="protein sequence ID" value="PSK39018.1"/>
    <property type="molecule type" value="Genomic_DNA"/>
</dbReference>
<feature type="transmembrane region" description="Helical" evidence="1">
    <location>
        <begin position="208"/>
        <end position="229"/>
    </location>
</feature>
<name>A0A2P7YSS8_9ASCO</name>
<keyword evidence="1" id="KW-0812">Transmembrane</keyword>
<organism evidence="2 3">
    <name type="scientific">Candidozyma pseudohaemuli</name>
    <dbReference type="NCBI Taxonomy" id="418784"/>
    <lineage>
        <taxon>Eukaryota</taxon>
        <taxon>Fungi</taxon>
        <taxon>Dikarya</taxon>
        <taxon>Ascomycota</taxon>
        <taxon>Saccharomycotina</taxon>
        <taxon>Pichiomycetes</taxon>
        <taxon>Metschnikowiaceae</taxon>
        <taxon>Candidozyma</taxon>
    </lineage>
</organism>
<feature type="transmembrane region" description="Helical" evidence="1">
    <location>
        <begin position="61"/>
        <end position="79"/>
    </location>
</feature>
<keyword evidence="1" id="KW-0472">Membrane</keyword>
<evidence type="ECO:0000313" key="3">
    <source>
        <dbReference type="Proteomes" id="UP000241107"/>
    </source>
</evidence>
<evidence type="ECO:0000313" key="2">
    <source>
        <dbReference type="EMBL" id="PSK39018.1"/>
    </source>
</evidence>